<sequence>MQFRVNPLTKIIGLSSVLAVGFLFIVLAGAIYGNWLTILVGFIFGVAHIPMLITKYYNYQFEDYLDDTGSAPTDVIDFGKFLSSFLVTTGVAFPMILDHCHVFTHTATVLTITGGFLIYGTVVTFTTFFDGTSDENDPFDI</sequence>
<proteinExistence type="predicted"/>
<gene>
    <name evidence="1" type="ORF">Cboi01_000172900</name>
</gene>
<organism evidence="1 2">
    <name type="scientific">Candida boidinii</name>
    <name type="common">Yeast</name>
    <dbReference type="NCBI Taxonomy" id="5477"/>
    <lineage>
        <taxon>Eukaryota</taxon>
        <taxon>Fungi</taxon>
        <taxon>Dikarya</taxon>
        <taxon>Ascomycota</taxon>
        <taxon>Saccharomycotina</taxon>
        <taxon>Pichiomycetes</taxon>
        <taxon>Pichiales</taxon>
        <taxon>Pichiaceae</taxon>
        <taxon>Ogataea</taxon>
        <taxon>Ogataea/Candida clade</taxon>
    </lineage>
</organism>
<comment type="caution">
    <text evidence="1">The sequence shown here is derived from an EMBL/GenBank/DDBJ whole genome shotgun (WGS) entry which is preliminary data.</text>
</comment>
<dbReference type="Proteomes" id="UP001165101">
    <property type="component" value="Unassembled WGS sequence"/>
</dbReference>
<dbReference type="EMBL" id="BSXV01000682">
    <property type="protein sequence ID" value="GME90171.1"/>
    <property type="molecule type" value="Genomic_DNA"/>
</dbReference>
<evidence type="ECO:0000313" key="1">
    <source>
        <dbReference type="EMBL" id="GME90171.1"/>
    </source>
</evidence>
<accession>A0ACB5TKQ0</accession>
<evidence type="ECO:0000313" key="2">
    <source>
        <dbReference type="Proteomes" id="UP001165101"/>
    </source>
</evidence>
<reference evidence="1" key="1">
    <citation type="submission" date="2023-04" db="EMBL/GenBank/DDBJ databases">
        <title>Candida boidinii NBRC 1967.</title>
        <authorList>
            <person name="Ichikawa N."/>
            <person name="Sato H."/>
            <person name="Tonouchi N."/>
        </authorList>
    </citation>
    <scope>NUCLEOTIDE SEQUENCE</scope>
    <source>
        <strain evidence="1">NBRC 1967</strain>
    </source>
</reference>
<name>A0ACB5TKQ0_CANBO</name>
<protein>
    <submittedName>
        <fullName evidence="1">Unnamed protein product</fullName>
    </submittedName>
</protein>
<keyword evidence="2" id="KW-1185">Reference proteome</keyword>